<dbReference type="Gene3D" id="3.30.450.40">
    <property type="match status" value="1"/>
</dbReference>
<dbReference type="GO" id="GO:0008081">
    <property type="term" value="F:phosphoric diester hydrolase activity"/>
    <property type="evidence" value="ECO:0007669"/>
    <property type="project" value="UniProtKB-ARBA"/>
</dbReference>
<dbReference type="SUPFAM" id="SSF55781">
    <property type="entry name" value="GAF domain-like"/>
    <property type="match status" value="1"/>
</dbReference>
<name>A0AA37SCQ6_9GAMM</name>
<dbReference type="PANTHER" id="PTHR45228:SF1">
    <property type="entry name" value="CYCLIC DI-GMP PHOSPHODIESTERASE TM_0186"/>
    <property type="match status" value="1"/>
</dbReference>
<dbReference type="EMBL" id="BSNM01000014">
    <property type="protein sequence ID" value="GLQ31997.1"/>
    <property type="molecule type" value="Genomic_DNA"/>
</dbReference>
<keyword evidence="3" id="KW-1185">Reference proteome</keyword>
<reference evidence="2" key="2">
    <citation type="submission" date="2023-01" db="EMBL/GenBank/DDBJ databases">
        <title>Draft genome sequence of Litoribrevibacter albus strain NBRC 110071.</title>
        <authorList>
            <person name="Sun Q."/>
            <person name="Mori K."/>
        </authorList>
    </citation>
    <scope>NUCLEOTIDE SEQUENCE</scope>
    <source>
        <strain evidence="2">NBRC 110071</strain>
    </source>
</reference>
<feature type="domain" description="HD-GYP" evidence="1">
    <location>
        <begin position="161"/>
        <end position="369"/>
    </location>
</feature>
<proteinExistence type="predicted"/>
<dbReference type="AlphaFoldDB" id="A0AA37SCQ6"/>
<sequence length="373" mass="43031">MTTPHTNPIQDGQPLAEKLCWVRKLINQHHAYIDRIAVALYDTHTDLLKTFIYSSDEETPLEQYQYPLSKSQSLSEIAQTHVPRIIPDLSQLEQVQKEHIQALLKAGFRSSYTYPMVYDDHFLGFIFFNSKRPLQFDEFLVTELDMVGQMIALMVFSELSSIQTLVATIRTVLDMTHSRDPETGGHLERMSRYAREIARALAEKYDLNDRYIEQLFQFAPLHDVGKIKVPDRVLLKKGPLNKEEQEVMRHHPEDGKYLIDKLIHNHGFERFENIDMLRNIALYHHEAVDGSGYPCGLKGTEIPLEARIVAVADVFDALTSSRPYKQAWTNERALALLEEFSGTKFDRDCVDAFKSHMPEIELIQATFSENKYG</sequence>
<organism evidence="2 3">
    <name type="scientific">Litoribrevibacter albus</name>
    <dbReference type="NCBI Taxonomy" id="1473156"/>
    <lineage>
        <taxon>Bacteria</taxon>
        <taxon>Pseudomonadati</taxon>
        <taxon>Pseudomonadota</taxon>
        <taxon>Gammaproteobacteria</taxon>
        <taxon>Oceanospirillales</taxon>
        <taxon>Oceanospirillaceae</taxon>
        <taxon>Litoribrevibacter</taxon>
    </lineage>
</organism>
<dbReference type="PROSITE" id="PS51832">
    <property type="entry name" value="HD_GYP"/>
    <property type="match status" value="1"/>
</dbReference>
<evidence type="ECO:0000313" key="3">
    <source>
        <dbReference type="Proteomes" id="UP001161389"/>
    </source>
</evidence>
<dbReference type="SUPFAM" id="SSF109604">
    <property type="entry name" value="HD-domain/PDEase-like"/>
    <property type="match status" value="1"/>
</dbReference>
<comment type="caution">
    <text evidence="2">The sequence shown here is derived from an EMBL/GenBank/DDBJ whole genome shotgun (WGS) entry which is preliminary data.</text>
</comment>
<dbReference type="InterPro" id="IPR029016">
    <property type="entry name" value="GAF-like_dom_sf"/>
</dbReference>
<dbReference type="InterPro" id="IPR052020">
    <property type="entry name" value="Cyclic_di-GMP/3'3'-cGAMP_PDE"/>
</dbReference>
<dbReference type="CDD" id="cd00077">
    <property type="entry name" value="HDc"/>
    <property type="match status" value="1"/>
</dbReference>
<protein>
    <submittedName>
        <fullName evidence="2">Transcriptional regulator</fullName>
    </submittedName>
</protein>
<dbReference type="SMART" id="SM00471">
    <property type="entry name" value="HDc"/>
    <property type="match status" value="1"/>
</dbReference>
<reference evidence="2" key="1">
    <citation type="journal article" date="2014" name="Int. J. Syst. Evol. Microbiol.">
        <title>Complete genome sequence of Corynebacterium casei LMG S-19264T (=DSM 44701T), isolated from a smear-ripened cheese.</title>
        <authorList>
            <consortium name="US DOE Joint Genome Institute (JGI-PGF)"/>
            <person name="Walter F."/>
            <person name="Albersmeier A."/>
            <person name="Kalinowski J."/>
            <person name="Ruckert C."/>
        </authorList>
    </citation>
    <scope>NUCLEOTIDE SEQUENCE</scope>
    <source>
        <strain evidence="2">NBRC 110071</strain>
    </source>
</reference>
<dbReference type="PANTHER" id="PTHR45228">
    <property type="entry name" value="CYCLIC DI-GMP PHOSPHODIESTERASE TM_0186-RELATED"/>
    <property type="match status" value="1"/>
</dbReference>
<dbReference type="RefSeq" id="WP_284381815.1">
    <property type="nucleotide sequence ID" value="NZ_BSNM01000014.1"/>
</dbReference>
<dbReference type="Pfam" id="PF13487">
    <property type="entry name" value="HD_5"/>
    <property type="match status" value="1"/>
</dbReference>
<dbReference type="InterPro" id="IPR003607">
    <property type="entry name" value="HD/PDEase_dom"/>
</dbReference>
<dbReference type="InterPro" id="IPR037522">
    <property type="entry name" value="HD_GYP_dom"/>
</dbReference>
<dbReference type="Proteomes" id="UP001161389">
    <property type="component" value="Unassembled WGS sequence"/>
</dbReference>
<dbReference type="Gene3D" id="1.10.3210.10">
    <property type="entry name" value="Hypothetical protein af1432"/>
    <property type="match status" value="1"/>
</dbReference>
<evidence type="ECO:0000259" key="1">
    <source>
        <dbReference type="PROSITE" id="PS51832"/>
    </source>
</evidence>
<gene>
    <name evidence="2" type="ORF">GCM10007876_24760</name>
</gene>
<evidence type="ECO:0000313" key="2">
    <source>
        <dbReference type="EMBL" id="GLQ31997.1"/>
    </source>
</evidence>
<accession>A0AA37SCQ6</accession>